<organism evidence="2 3">
    <name type="scientific">Mycena pura</name>
    <dbReference type="NCBI Taxonomy" id="153505"/>
    <lineage>
        <taxon>Eukaryota</taxon>
        <taxon>Fungi</taxon>
        <taxon>Dikarya</taxon>
        <taxon>Basidiomycota</taxon>
        <taxon>Agaricomycotina</taxon>
        <taxon>Agaricomycetes</taxon>
        <taxon>Agaricomycetidae</taxon>
        <taxon>Agaricales</taxon>
        <taxon>Marasmiineae</taxon>
        <taxon>Mycenaceae</taxon>
        <taxon>Mycena</taxon>
    </lineage>
</organism>
<dbReference type="InterPro" id="IPR001214">
    <property type="entry name" value="SET_dom"/>
</dbReference>
<dbReference type="SUPFAM" id="SSF82199">
    <property type="entry name" value="SET domain"/>
    <property type="match status" value="1"/>
</dbReference>
<name>A0AAD6V1Y7_9AGAR</name>
<gene>
    <name evidence="2" type="ORF">GGX14DRAFT_525723</name>
</gene>
<dbReference type="PANTHER" id="PTHR47332:SF4">
    <property type="entry name" value="SET DOMAIN-CONTAINING PROTEIN 5"/>
    <property type="match status" value="1"/>
</dbReference>
<dbReference type="CDD" id="cd20071">
    <property type="entry name" value="SET_SMYD"/>
    <property type="match status" value="1"/>
</dbReference>
<dbReference type="SMART" id="SM00317">
    <property type="entry name" value="SET"/>
    <property type="match status" value="1"/>
</dbReference>
<protein>
    <recommendedName>
        <fullName evidence="1">SET domain-containing protein</fullName>
    </recommendedName>
</protein>
<dbReference type="InterPro" id="IPR046341">
    <property type="entry name" value="SET_dom_sf"/>
</dbReference>
<dbReference type="Proteomes" id="UP001219525">
    <property type="component" value="Unassembled WGS sequence"/>
</dbReference>
<dbReference type="InterPro" id="IPR053185">
    <property type="entry name" value="SET_domain_protein"/>
</dbReference>
<dbReference type="Pfam" id="PF00856">
    <property type="entry name" value="SET"/>
    <property type="match status" value="1"/>
</dbReference>
<dbReference type="PANTHER" id="PTHR47332">
    <property type="entry name" value="SET DOMAIN-CONTAINING PROTEIN 5"/>
    <property type="match status" value="1"/>
</dbReference>
<sequence>MVEEVAHPENNFQFSVFSYIFSKQPYIVTADHRLVTSWHFLFLPSEHPNIVFVDSLEGVQATSKWGLWNEPCPPPPPHPPFVIRDCGEKGMGMFARRSIARGELIILERPIYVTQPNVSVHPDQQRTFYEASLAGLSSATQASFMSLRNARPETQSESPIFGRILTNALAVKVPHSKVRFPGLFPQLCRANHDCAPNAHYFFCAETFTGHFYAVRAIAAGEEITMGYIDPMASREQRQSLLSAKYKFRCTCMTCELPPARVLLSDARRQAIAEYFLGMKDTGSKFPKDATLPHVKDLVRWAEEEGLVEGASILIMSGLRLAQRDGNHSEMLKFTADAVNYIRAMEGNDSAGFAMVASRLGFSAQQLASIFDDGLPIDYTLFERMLAKKQV</sequence>
<keyword evidence="3" id="KW-1185">Reference proteome</keyword>
<reference evidence="2" key="1">
    <citation type="submission" date="2023-03" db="EMBL/GenBank/DDBJ databases">
        <title>Massive genome expansion in bonnet fungi (Mycena s.s.) driven by repeated elements and novel gene families across ecological guilds.</title>
        <authorList>
            <consortium name="Lawrence Berkeley National Laboratory"/>
            <person name="Harder C.B."/>
            <person name="Miyauchi S."/>
            <person name="Viragh M."/>
            <person name="Kuo A."/>
            <person name="Thoen E."/>
            <person name="Andreopoulos B."/>
            <person name="Lu D."/>
            <person name="Skrede I."/>
            <person name="Drula E."/>
            <person name="Henrissat B."/>
            <person name="Morin E."/>
            <person name="Kohler A."/>
            <person name="Barry K."/>
            <person name="LaButti K."/>
            <person name="Morin E."/>
            <person name="Salamov A."/>
            <person name="Lipzen A."/>
            <person name="Mereny Z."/>
            <person name="Hegedus B."/>
            <person name="Baldrian P."/>
            <person name="Stursova M."/>
            <person name="Weitz H."/>
            <person name="Taylor A."/>
            <person name="Grigoriev I.V."/>
            <person name="Nagy L.G."/>
            <person name="Martin F."/>
            <person name="Kauserud H."/>
        </authorList>
    </citation>
    <scope>NUCLEOTIDE SEQUENCE</scope>
    <source>
        <strain evidence="2">9144</strain>
    </source>
</reference>
<evidence type="ECO:0000259" key="1">
    <source>
        <dbReference type="PROSITE" id="PS50280"/>
    </source>
</evidence>
<dbReference type="Gene3D" id="2.170.270.10">
    <property type="entry name" value="SET domain"/>
    <property type="match status" value="1"/>
</dbReference>
<proteinExistence type="predicted"/>
<comment type="caution">
    <text evidence="2">The sequence shown here is derived from an EMBL/GenBank/DDBJ whole genome shotgun (WGS) entry which is preliminary data.</text>
</comment>
<feature type="domain" description="SET" evidence="1">
    <location>
        <begin position="79"/>
        <end position="228"/>
    </location>
</feature>
<dbReference type="PROSITE" id="PS50280">
    <property type="entry name" value="SET"/>
    <property type="match status" value="1"/>
</dbReference>
<accession>A0AAD6V1Y7</accession>
<evidence type="ECO:0000313" key="3">
    <source>
        <dbReference type="Proteomes" id="UP001219525"/>
    </source>
</evidence>
<dbReference type="AlphaFoldDB" id="A0AAD6V1Y7"/>
<evidence type="ECO:0000313" key="2">
    <source>
        <dbReference type="EMBL" id="KAJ7198583.1"/>
    </source>
</evidence>
<dbReference type="EMBL" id="JARJCW010000072">
    <property type="protein sequence ID" value="KAJ7198583.1"/>
    <property type="molecule type" value="Genomic_DNA"/>
</dbReference>